<keyword evidence="2 4" id="KW-0863">Zinc-finger</keyword>
<evidence type="ECO:0000313" key="8">
    <source>
        <dbReference type="EMBL" id="OWA50775.1"/>
    </source>
</evidence>
<protein>
    <recommendedName>
        <fullName evidence="10">RING-type domain-containing protein</fullName>
    </recommendedName>
</protein>
<dbReference type="Proteomes" id="UP000192578">
    <property type="component" value="Unassembled WGS sequence"/>
</dbReference>
<dbReference type="InterPro" id="IPR000433">
    <property type="entry name" value="Znf_ZZ"/>
</dbReference>
<feature type="compositionally biased region" description="Basic and acidic residues" evidence="5">
    <location>
        <begin position="10"/>
        <end position="23"/>
    </location>
</feature>
<gene>
    <name evidence="8" type="ORF">BV898_15281</name>
</gene>
<feature type="compositionally biased region" description="Low complexity" evidence="5">
    <location>
        <begin position="34"/>
        <end position="54"/>
    </location>
</feature>
<keyword evidence="9" id="KW-1185">Reference proteome</keyword>
<dbReference type="SMART" id="SM00291">
    <property type="entry name" value="ZnF_ZZ"/>
    <property type="match status" value="1"/>
</dbReference>
<evidence type="ECO:0000256" key="4">
    <source>
        <dbReference type="PROSITE-ProRule" id="PRU00228"/>
    </source>
</evidence>
<evidence type="ECO:0000256" key="1">
    <source>
        <dbReference type="ARBA" id="ARBA00022723"/>
    </source>
</evidence>
<dbReference type="InterPro" id="IPR043145">
    <property type="entry name" value="Znf_ZZ_sf"/>
</dbReference>
<accession>A0A9X6NAN6</accession>
<dbReference type="AlphaFoldDB" id="A0A9X6NAN6"/>
<dbReference type="OrthoDB" id="1711136at2759"/>
<dbReference type="PROSITE" id="PS50135">
    <property type="entry name" value="ZF_ZZ_2"/>
    <property type="match status" value="1"/>
</dbReference>
<keyword evidence="3" id="KW-0862">Zinc</keyword>
<dbReference type="PANTHER" id="PTHR15090">
    <property type="entry name" value="SEQUESTOSOME 1-RELATED"/>
    <property type="match status" value="1"/>
</dbReference>
<dbReference type="CDD" id="cd02340">
    <property type="entry name" value="ZZ_NBR1_like"/>
    <property type="match status" value="1"/>
</dbReference>
<evidence type="ECO:0000256" key="3">
    <source>
        <dbReference type="ARBA" id="ARBA00022833"/>
    </source>
</evidence>
<evidence type="ECO:0000259" key="6">
    <source>
        <dbReference type="PROSITE" id="PS50089"/>
    </source>
</evidence>
<dbReference type="InterPro" id="IPR001841">
    <property type="entry name" value="Znf_RING"/>
</dbReference>
<comment type="caution">
    <text evidence="8">The sequence shown here is derived from an EMBL/GenBank/DDBJ whole genome shotgun (WGS) entry which is preliminary data.</text>
</comment>
<evidence type="ECO:0000256" key="2">
    <source>
        <dbReference type="ARBA" id="ARBA00022771"/>
    </source>
</evidence>
<dbReference type="PROSITE" id="PS01357">
    <property type="entry name" value="ZF_ZZ_1"/>
    <property type="match status" value="1"/>
</dbReference>
<reference evidence="9" key="1">
    <citation type="submission" date="2017-01" db="EMBL/GenBank/DDBJ databases">
        <title>Comparative genomics of anhydrobiosis in the tardigrade Hypsibius dujardini.</title>
        <authorList>
            <person name="Yoshida Y."/>
            <person name="Koutsovoulos G."/>
            <person name="Laetsch D."/>
            <person name="Stevens L."/>
            <person name="Kumar S."/>
            <person name="Horikawa D."/>
            <person name="Ishino K."/>
            <person name="Komine S."/>
            <person name="Tomita M."/>
            <person name="Blaxter M."/>
            <person name="Arakawa K."/>
        </authorList>
    </citation>
    <scope>NUCLEOTIDE SEQUENCE [LARGE SCALE GENOMIC DNA]</scope>
    <source>
        <strain evidence="9">Z151</strain>
    </source>
</reference>
<dbReference type="InterPro" id="IPR013083">
    <property type="entry name" value="Znf_RING/FYVE/PHD"/>
</dbReference>
<dbReference type="GO" id="GO:0008270">
    <property type="term" value="F:zinc ion binding"/>
    <property type="evidence" value="ECO:0007669"/>
    <property type="project" value="UniProtKB-KW"/>
</dbReference>
<dbReference type="Gene3D" id="3.30.60.90">
    <property type="match status" value="1"/>
</dbReference>
<dbReference type="InterPro" id="IPR052260">
    <property type="entry name" value="Autophagy_Rcpt_SigReg"/>
</dbReference>
<dbReference type="SUPFAM" id="SSF57850">
    <property type="entry name" value="RING/U-box"/>
    <property type="match status" value="2"/>
</dbReference>
<evidence type="ECO:0008006" key="10">
    <source>
        <dbReference type="Google" id="ProtNLM"/>
    </source>
</evidence>
<evidence type="ECO:0000259" key="7">
    <source>
        <dbReference type="PROSITE" id="PS50135"/>
    </source>
</evidence>
<dbReference type="Gene3D" id="3.30.40.10">
    <property type="entry name" value="Zinc/RING finger domain, C3HC4 (zinc finger)"/>
    <property type="match status" value="1"/>
</dbReference>
<dbReference type="Pfam" id="PF00569">
    <property type="entry name" value="ZZ"/>
    <property type="match status" value="1"/>
</dbReference>
<keyword evidence="1" id="KW-0479">Metal-binding</keyword>
<evidence type="ECO:0000256" key="5">
    <source>
        <dbReference type="SAM" id="MobiDB-lite"/>
    </source>
</evidence>
<feature type="domain" description="ZZ-type" evidence="7">
    <location>
        <begin position="117"/>
        <end position="167"/>
    </location>
</feature>
<organism evidence="8 9">
    <name type="scientific">Hypsibius exemplaris</name>
    <name type="common">Freshwater tardigrade</name>
    <dbReference type="NCBI Taxonomy" id="2072580"/>
    <lineage>
        <taxon>Eukaryota</taxon>
        <taxon>Metazoa</taxon>
        <taxon>Ecdysozoa</taxon>
        <taxon>Tardigrada</taxon>
        <taxon>Eutardigrada</taxon>
        <taxon>Parachela</taxon>
        <taxon>Hypsibioidea</taxon>
        <taxon>Hypsibiidae</taxon>
        <taxon>Hypsibius</taxon>
    </lineage>
</organism>
<dbReference type="PROSITE" id="PS50089">
    <property type="entry name" value="ZF_RING_2"/>
    <property type="match status" value="1"/>
</dbReference>
<proteinExistence type="predicted"/>
<sequence>MSKKSGLRKFFAEVLHRRGRNPDIADSPPDQMDSRGSISSSGASAGEPSPSASSKTAREPVLKSTVGMSDSITVGAKVGLEQVTTADKALGTQRHVIRLYPRRISDARPATTSPAEHVGVRCDGCEGHVVGTRYKCMDCADFDLCRDCELKDVHSKHTMVAIRVPKQTAEVLVEPNTTTVNDYDYLFEVLVQRGSSQLWTDALEGTESMAVEMWHRLAVDEMPDLLVEASPEAFHALLFAMPQSVVSLAILTCWAKDSRILAQPTKNRSLSTRYIFAVVMLHTETFAANFERASEMFAKLKTIIQDHDIYKDVYLEATAALLAYRYLKVAGMLARSMTLLAESSPEEISEKLLQRMKFYQASGALLDQATLQDDIWKVLGEGYLGASRPALAMKLHLRARFAGSYADVLSEIQKQIAFDAWSTAADYLKMVKQSVEDTNVTVALTSALAKAQRFSEIEEQLLASVPSERLCVVCQVKLKTVAFNPCGHLCVCTDCADHGFATCPVCREDVTSTIKIFT</sequence>
<dbReference type="EMBL" id="MTYJ01000202">
    <property type="protein sequence ID" value="OWA50775.1"/>
    <property type="molecule type" value="Genomic_DNA"/>
</dbReference>
<name>A0A9X6NAN6_HYPEX</name>
<evidence type="ECO:0000313" key="9">
    <source>
        <dbReference type="Proteomes" id="UP000192578"/>
    </source>
</evidence>
<feature type="region of interest" description="Disordered" evidence="5">
    <location>
        <begin position="1"/>
        <end position="64"/>
    </location>
</feature>
<dbReference type="Pfam" id="PF13920">
    <property type="entry name" value="zf-C3HC4_3"/>
    <property type="match status" value="1"/>
</dbReference>
<feature type="domain" description="RING-type" evidence="6">
    <location>
        <begin position="471"/>
        <end position="507"/>
    </location>
</feature>